<organism evidence="1 2">
    <name type="scientific">Pleurotus eryngii</name>
    <name type="common">Boletus of the steppes</name>
    <dbReference type="NCBI Taxonomy" id="5323"/>
    <lineage>
        <taxon>Eukaryota</taxon>
        <taxon>Fungi</taxon>
        <taxon>Dikarya</taxon>
        <taxon>Basidiomycota</taxon>
        <taxon>Agaricomycotina</taxon>
        <taxon>Agaricomycetes</taxon>
        <taxon>Agaricomycetidae</taxon>
        <taxon>Agaricales</taxon>
        <taxon>Pleurotineae</taxon>
        <taxon>Pleurotaceae</taxon>
        <taxon>Pleurotus</taxon>
    </lineage>
</organism>
<name>A0A9P5ZXH2_PLEER</name>
<dbReference type="Proteomes" id="UP000807025">
    <property type="component" value="Unassembled WGS sequence"/>
</dbReference>
<protein>
    <submittedName>
        <fullName evidence="1">Uncharacterized protein</fullName>
    </submittedName>
</protein>
<evidence type="ECO:0000313" key="2">
    <source>
        <dbReference type="Proteomes" id="UP000807025"/>
    </source>
</evidence>
<accession>A0A9P5ZXH2</accession>
<gene>
    <name evidence="1" type="ORF">BDN71DRAFT_811773</name>
</gene>
<dbReference type="AlphaFoldDB" id="A0A9P5ZXH2"/>
<evidence type="ECO:0000313" key="1">
    <source>
        <dbReference type="EMBL" id="KAF9495784.1"/>
    </source>
</evidence>
<comment type="caution">
    <text evidence="1">The sequence shown here is derived from an EMBL/GenBank/DDBJ whole genome shotgun (WGS) entry which is preliminary data.</text>
</comment>
<dbReference type="EMBL" id="MU154558">
    <property type="protein sequence ID" value="KAF9495784.1"/>
    <property type="molecule type" value="Genomic_DNA"/>
</dbReference>
<reference evidence="1" key="1">
    <citation type="submission" date="2020-11" db="EMBL/GenBank/DDBJ databases">
        <authorList>
            <consortium name="DOE Joint Genome Institute"/>
            <person name="Ahrendt S."/>
            <person name="Riley R."/>
            <person name="Andreopoulos W."/>
            <person name="Labutti K."/>
            <person name="Pangilinan J."/>
            <person name="Ruiz-Duenas F.J."/>
            <person name="Barrasa J.M."/>
            <person name="Sanchez-Garcia M."/>
            <person name="Camarero S."/>
            <person name="Miyauchi S."/>
            <person name="Serrano A."/>
            <person name="Linde D."/>
            <person name="Babiker R."/>
            <person name="Drula E."/>
            <person name="Ayuso-Fernandez I."/>
            <person name="Pacheco R."/>
            <person name="Padilla G."/>
            <person name="Ferreira P."/>
            <person name="Barriuso J."/>
            <person name="Kellner H."/>
            <person name="Castanera R."/>
            <person name="Alfaro M."/>
            <person name="Ramirez L."/>
            <person name="Pisabarro A.G."/>
            <person name="Kuo A."/>
            <person name="Tritt A."/>
            <person name="Lipzen A."/>
            <person name="He G."/>
            <person name="Yan M."/>
            <person name="Ng V."/>
            <person name="Cullen D."/>
            <person name="Martin F."/>
            <person name="Rosso M.-N."/>
            <person name="Henrissat B."/>
            <person name="Hibbett D."/>
            <person name="Martinez A.T."/>
            <person name="Grigoriev I.V."/>
        </authorList>
    </citation>
    <scope>NUCLEOTIDE SEQUENCE</scope>
    <source>
        <strain evidence="1">ATCC 90797</strain>
    </source>
</reference>
<sequence>MLVNERRGSHGYYRCTYACMRTTTTPGSTASRTCGSPSGLGLMGDAAELPTSQHLGLCCLPMAHPGLNLFRSSRLRLQLRWSVP</sequence>
<proteinExistence type="predicted"/>
<keyword evidence="2" id="KW-1185">Reference proteome</keyword>